<name>K6Y8M6_9ALTE</name>
<protein>
    <submittedName>
        <fullName evidence="2">Uncharacterized protein</fullName>
    </submittedName>
</protein>
<dbReference type="Proteomes" id="UP000006251">
    <property type="component" value="Unassembled WGS sequence"/>
</dbReference>
<comment type="caution">
    <text evidence="2">The sequence shown here is derived from an EMBL/GenBank/DDBJ whole genome shotgun (WGS) entry which is preliminary data.</text>
</comment>
<accession>K6Y8M6</accession>
<dbReference type="EMBL" id="BAEQ01000042">
    <property type="protein sequence ID" value="GAC29109.1"/>
    <property type="molecule type" value="Genomic_DNA"/>
</dbReference>
<sequence>MGHVARTQGTKLSNDTASSVSGKTLGKGVTSNVVAGSGVAVTRKFSIALQMPEVVNSTLENTGNCLPANSHC</sequence>
<evidence type="ECO:0000313" key="2">
    <source>
        <dbReference type="EMBL" id="GAC29109.1"/>
    </source>
</evidence>
<gene>
    <name evidence="2" type="ORF">GPAL_2248</name>
</gene>
<feature type="region of interest" description="Disordered" evidence="1">
    <location>
        <begin position="1"/>
        <end position="30"/>
    </location>
</feature>
<evidence type="ECO:0000256" key="1">
    <source>
        <dbReference type="SAM" id="MobiDB-lite"/>
    </source>
</evidence>
<proteinExistence type="predicted"/>
<dbReference type="RefSeq" id="WP_006011662.1">
    <property type="nucleotide sequence ID" value="NZ_AUAV01000014.1"/>
</dbReference>
<reference evidence="3" key="1">
    <citation type="journal article" date="2014" name="Environ. Microbiol.">
        <title>Comparative genomics of the marine bacterial genus Glaciecola reveals the high degree of genomic diversity and genomic characteristic for cold adaptation.</title>
        <authorList>
            <person name="Qin Q.L."/>
            <person name="Xie B.B."/>
            <person name="Yu Y."/>
            <person name="Shu Y.L."/>
            <person name="Rong J.C."/>
            <person name="Zhang Y.J."/>
            <person name="Zhao D.L."/>
            <person name="Chen X.L."/>
            <person name="Zhang X.Y."/>
            <person name="Chen B."/>
            <person name="Zhou B.C."/>
            <person name="Zhang Y.Z."/>
        </authorList>
    </citation>
    <scope>NUCLEOTIDE SEQUENCE [LARGE SCALE GENOMIC DNA]</scope>
    <source>
        <strain evidence="3">ACAM 615</strain>
    </source>
</reference>
<evidence type="ECO:0000313" key="3">
    <source>
        <dbReference type="Proteomes" id="UP000006251"/>
    </source>
</evidence>
<feature type="compositionally biased region" description="Polar residues" evidence="1">
    <location>
        <begin position="7"/>
        <end position="22"/>
    </location>
</feature>
<dbReference type="AlphaFoldDB" id="K6Y8M6"/>
<keyword evidence="3" id="KW-1185">Reference proteome</keyword>
<organism evidence="2 3">
    <name type="scientific">Brumicola pallidula DSM 14239 = ACAM 615</name>
    <dbReference type="NCBI Taxonomy" id="1121922"/>
    <lineage>
        <taxon>Bacteria</taxon>
        <taxon>Pseudomonadati</taxon>
        <taxon>Pseudomonadota</taxon>
        <taxon>Gammaproteobacteria</taxon>
        <taxon>Alteromonadales</taxon>
        <taxon>Alteromonadaceae</taxon>
        <taxon>Brumicola</taxon>
    </lineage>
</organism>